<dbReference type="Proteomes" id="UP000637769">
    <property type="component" value="Unassembled WGS sequence"/>
</dbReference>
<comment type="caution">
    <text evidence="2">The sequence shown here is derived from an EMBL/GenBank/DDBJ whole genome shotgun (WGS) entry which is preliminary data.</text>
</comment>
<accession>A0ABQ1LGL0</accession>
<evidence type="ECO:0000313" key="3">
    <source>
        <dbReference type="Proteomes" id="UP000637769"/>
    </source>
</evidence>
<organism evidence="2 3">
    <name type="scientific">Asaia siamensis</name>
    <dbReference type="NCBI Taxonomy" id="110479"/>
    <lineage>
        <taxon>Bacteria</taxon>
        <taxon>Pseudomonadati</taxon>
        <taxon>Pseudomonadota</taxon>
        <taxon>Alphaproteobacteria</taxon>
        <taxon>Acetobacterales</taxon>
        <taxon>Acetobacteraceae</taxon>
        <taxon>Asaia</taxon>
    </lineage>
</organism>
<feature type="coiled-coil region" evidence="1">
    <location>
        <begin position="95"/>
        <end position="122"/>
    </location>
</feature>
<evidence type="ECO:0000256" key="1">
    <source>
        <dbReference type="SAM" id="Coils"/>
    </source>
</evidence>
<evidence type="ECO:0000313" key="2">
    <source>
        <dbReference type="EMBL" id="GGC23086.1"/>
    </source>
</evidence>
<reference evidence="3" key="1">
    <citation type="journal article" date="2019" name="Int. J. Syst. Evol. Microbiol.">
        <title>The Global Catalogue of Microorganisms (GCM) 10K type strain sequencing project: providing services to taxonomists for standard genome sequencing and annotation.</title>
        <authorList>
            <consortium name="The Broad Institute Genomics Platform"/>
            <consortium name="The Broad Institute Genome Sequencing Center for Infectious Disease"/>
            <person name="Wu L."/>
            <person name="Ma J."/>
        </authorList>
    </citation>
    <scope>NUCLEOTIDE SEQUENCE [LARGE SCALE GENOMIC DNA]</scope>
    <source>
        <strain evidence="3">CCM 7132</strain>
    </source>
</reference>
<name>A0ABQ1LGL0_9PROT</name>
<proteinExistence type="predicted"/>
<gene>
    <name evidence="2" type="ORF">GCM10007207_05500</name>
</gene>
<keyword evidence="3" id="KW-1185">Reference proteome</keyword>
<protein>
    <submittedName>
        <fullName evidence="2">Uncharacterized protein</fullName>
    </submittedName>
</protein>
<keyword evidence="1" id="KW-0175">Coiled coil</keyword>
<dbReference type="EMBL" id="BMCH01000001">
    <property type="protein sequence ID" value="GGC23086.1"/>
    <property type="molecule type" value="Genomic_DNA"/>
</dbReference>
<sequence length="156" mass="17325">MTVQQIRIDMNQQILNDLVDRLEEDAFNYSVFLKYYDVSLPASVGRDIIIKAALGSSAKLGGIQKAEKASVWPTLKSNLMYWDKYGGPAAASIQSDRFLALLENLENEVRHLVEAADTIEAFWLETGHPAYPVFRDFAYLFQSDASAGILVGSSSD</sequence>